<comment type="caution">
    <text evidence="13">The sequence shown here is derived from an EMBL/GenBank/DDBJ whole genome shotgun (WGS) entry which is preliminary data.</text>
</comment>
<evidence type="ECO:0000256" key="1">
    <source>
        <dbReference type="ARBA" id="ARBA00010702"/>
    </source>
</evidence>
<dbReference type="Gene3D" id="1.10.4080.10">
    <property type="entry name" value="ADP-ribosylation/Crystallin J1"/>
    <property type="match status" value="1"/>
</dbReference>
<dbReference type="AlphaFoldDB" id="A0A8J4G8G5"/>
<evidence type="ECO:0000256" key="9">
    <source>
        <dbReference type="ARBA" id="ARBA00043187"/>
    </source>
</evidence>
<feature type="binding site" evidence="12">
    <location>
        <position position="159"/>
    </location>
    <ligand>
        <name>Mg(2+)</name>
        <dbReference type="ChEBI" id="CHEBI:18420"/>
        <label>1</label>
    </ligand>
</feature>
<dbReference type="EC" id="3.2.1.143" evidence="2"/>
<keyword evidence="3" id="KW-0378">Hydrolase</keyword>
<evidence type="ECO:0000256" key="11">
    <source>
        <dbReference type="ARBA" id="ARBA00049015"/>
    </source>
</evidence>
<dbReference type="GO" id="GO:0046872">
    <property type="term" value="F:metal ion binding"/>
    <property type="evidence" value="ECO:0007669"/>
    <property type="project" value="UniProtKB-KW"/>
</dbReference>
<comment type="catalytic activity">
    <reaction evidence="11">
        <text>alpha-NAD(+) + H2O = ADP-D-ribose + nicotinamide + H(+)</text>
        <dbReference type="Rhea" id="RHEA:68792"/>
        <dbReference type="ChEBI" id="CHEBI:15377"/>
        <dbReference type="ChEBI" id="CHEBI:15378"/>
        <dbReference type="ChEBI" id="CHEBI:17154"/>
        <dbReference type="ChEBI" id="CHEBI:57967"/>
        <dbReference type="ChEBI" id="CHEBI:77017"/>
    </reaction>
</comment>
<name>A0A8J4G8G5_9CHLO</name>
<dbReference type="OrthoDB" id="410104at2759"/>
<feature type="binding site" evidence="12">
    <location>
        <position position="452"/>
    </location>
    <ligand>
        <name>Mg(2+)</name>
        <dbReference type="ChEBI" id="CHEBI:18420"/>
        <label>1</label>
    </ligand>
</feature>
<evidence type="ECO:0000256" key="7">
    <source>
        <dbReference type="ARBA" id="ARBA00042722"/>
    </source>
</evidence>
<keyword evidence="12" id="KW-0460">Magnesium</keyword>
<evidence type="ECO:0000256" key="4">
    <source>
        <dbReference type="ARBA" id="ARBA00041057"/>
    </source>
</evidence>
<protein>
    <recommendedName>
        <fullName evidence="4">ADP-ribosylhydrolase ARH3</fullName>
        <ecNumber evidence="2">3.2.1.143</ecNumber>
    </recommendedName>
    <alternativeName>
        <fullName evidence="5">ADP-ribose glycohydrolase ARH3</fullName>
    </alternativeName>
    <alternativeName>
        <fullName evidence="6">ADP-ribosylhydrolase 3</fullName>
    </alternativeName>
    <alternativeName>
        <fullName evidence="9">O-acetyl-ADP-ribose deacetylase ARH3</fullName>
    </alternativeName>
    <alternativeName>
        <fullName evidence="10">Poly(ADP-ribose) glycohydrolase ARH3</fullName>
    </alternativeName>
    <alternativeName>
        <fullName evidence="8">[Protein ADP-ribosylarginine] hydrolase-like protein 2</fullName>
    </alternativeName>
    <alternativeName>
        <fullName evidence="7">[Protein ADP-ribosylserine] hydrolase</fullName>
    </alternativeName>
</protein>
<evidence type="ECO:0000256" key="5">
    <source>
        <dbReference type="ARBA" id="ARBA00042398"/>
    </source>
</evidence>
<reference evidence="13" key="1">
    <citation type="journal article" date="2021" name="Proc. Natl. Acad. Sci. U.S.A.">
        <title>Three genomes in the algal genus Volvox reveal the fate of a haploid sex-determining region after a transition to homothallism.</title>
        <authorList>
            <person name="Yamamoto K."/>
            <person name="Hamaji T."/>
            <person name="Kawai-Toyooka H."/>
            <person name="Matsuzaki R."/>
            <person name="Takahashi F."/>
            <person name="Nishimura Y."/>
            <person name="Kawachi M."/>
            <person name="Noguchi H."/>
            <person name="Minakuchi Y."/>
            <person name="Umen J.G."/>
            <person name="Toyoda A."/>
            <person name="Nozaki H."/>
        </authorList>
    </citation>
    <scope>NUCLEOTIDE SEQUENCE</scope>
    <source>
        <strain evidence="13">NIES-3785</strain>
    </source>
</reference>
<feature type="binding site" evidence="12">
    <location>
        <position position="160"/>
    </location>
    <ligand>
        <name>Mg(2+)</name>
        <dbReference type="ChEBI" id="CHEBI:18420"/>
        <label>1</label>
    </ligand>
</feature>
<dbReference type="SUPFAM" id="SSF101478">
    <property type="entry name" value="ADP-ribosylglycohydrolase"/>
    <property type="match status" value="1"/>
</dbReference>
<dbReference type="InterPro" id="IPR050792">
    <property type="entry name" value="ADP-ribosylglycohydrolase"/>
</dbReference>
<dbReference type="InterPro" id="IPR005502">
    <property type="entry name" value="Ribosyl_crysJ1"/>
</dbReference>
<evidence type="ECO:0000256" key="12">
    <source>
        <dbReference type="PIRSR" id="PIRSR605502-1"/>
    </source>
</evidence>
<proteinExistence type="inferred from homology"/>
<dbReference type="Pfam" id="PF03747">
    <property type="entry name" value="ADP_ribosyl_GH"/>
    <property type="match status" value="1"/>
</dbReference>
<comment type="cofactor">
    <cofactor evidence="12">
        <name>Mg(2+)</name>
        <dbReference type="ChEBI" id="CHEBI:18420"/>
    </cofactor>
    <text evidence="12">Binds 2 magnesium ions per subunit.</text>
</comment>
<evidence type="ECO:0000256" key="8">
    <source>
        <dbReference type="ARBA" id="ARBA00042850"/>
    </source>
</evidence>
<feature type="binding site" evidence="12">
    <location>
        <position position="451"/>
    </location>
    <ligand>
        <name>Mg(2+)</name>
        <dbReference type="ChEBI" id="CHEBI:18420"/>
        <label>1</label>
    </ligand>
</feature>
<dbReference type="GO" id="GO:0004649">
    <property type="term" value="F:poly(ADP-ribose) glycohydrolase activity"/>
    <property type="evidence" value="ECO:0007669"/>
    <property type="project" value="UniProtKB-EC"/>
</dbReference>
<keyword evidence="12" id="KW-0479">Metal-binding</keyword>
<evidence type="ECO:0000256" key="6">
    <source>
        <dbReference type="ARBA" id="ARBA00042471"/>
    </source>
</evidence>
<dbReference type="PANTHER" id="PTHR16222:SF24">
    <property type="entry name" value="ADP-RIBOSYLHYDROLASE ARH3"/>
    <property type="match status" value="1"/>
</dbReference>
<accession>A0A8J4G8G5</accession>
<gene>
    <name evidence="13" type="ORF">Vretimale_6795</name>
</gene>
<evidence type="ECO:0000313" key="14">
    <source>
        <dbReference type="Proteomes" id="UP000722791"/>
    </source>
</evidence>
<dbReference type="Proteomes" id="UP000722791">
    <property type="component" value="Unassembled WGS sequence"/>
</dbReference>
<organism evidence="13 14">
    <name type="scientific">Volvox reticuliferus</name>
    <dbReference type="NCBI Taxonomy" id="1737510"/>
    <lineage>
        <taxon>Eukaryota</taxon>
        <taxon>Viridiplantae</taxon>
        <taxon>Chlorophyta</taxon>
        <taxon>core chlorophytes</taxon>
        <taxon>Chlorophyceae</taxon>
        <taxon>CS clade</taxon>
        <taxon>Chlamydomonadales</taxon>
        <taxon>Volvocaceae</taxon>
        <taxon>Volvox</taxon>
    </lineage>
</organism>
<evidence type="ECO:0000256" key="10">
    <source>
        <dbReference type="ARBA" id="ARBA00043193"/>
    </source>
</evidence>
<dbReference type="PANTHER" id="PTHR16222">
    <property type="entry name" value="ADP-RIBOSYLGLYCOHYDROLASE"/>
    <property type="match status" value="1"/>
</dbReference>
<feature type="binding site" evidence="12">
    <location>
        <position position="158"/>
    </location>
    <ligand>
        <name>Mg(2+)</name>
        <dbReference type="ChEBI" id="CHEBI:18420"/>
        <label>1</label>
    </ligand>
</feature>
<dbReference type="InterPro" id="IPR036705">
    <property type="entry name" value="Ribosyl_crysJ1_sf"/>
</dbReference>
<comment type="similarity">
    <text evidence="1">Belongs to the ADP-ribosylglycohydrolase family.</text>
</comment>
<dbReference type="EMBL" id="BNCQ01000010">
    <property type="protein sequence ID" value="GIM02056.1"/>
    <property type="molecule type" value="Genomic_DNA"/>
</dbReference>
<sequence length="502" mass="52226">MQLAASRKIWGRIKSATHSLLSCIERGGPFARFRSSRGRLPMNRPAALANSSSSNTSGVFERISNPNADRGNRANAVAPANPSDSIPGTMTTAGAASALSRSALSGHLDRVAGCLLGKMCADVLGAGVEGWSPADIQLSNPNGLTDFLNTERGFGCYTDDTQMAIALTRSLIACNGRIDDVHAAQSYAEEYQPCRGYGGTAYKILSGIRRLGVDSESIRTIGTKLIPTGSFGNGGAMRIAPLGLVYRHAPPKVLREAVAAALRCTHVHPVAVDGAFVIALAVGYLALRRPAAAAAAATNPSACGPAAAVPAAGSATTDNANGSADGGSNSGAAVATAITDELAQVATPLLLLEYLLSHSPLLETDGMVQKLQAVKAFVVQARQFKGPNESWAEYFSSPGWAAELQLQAEVSEPFQIRADDAAAVALAALCCHWDRPDDAVVAAVHYGGDTDTVAAITGAMAGALYGTQWLPARWYDNLENGTSGRDEVLQLAVELARFDTCT</sequence>
<evidence type="ECO:0000313" key="13">
    <source>
        <dbReference type="EMBL" id="GIM02056.1"/>
    </source>
</evidence>
<evidence type="ECO:0000256" key="3">
    <source>
        <dbReference type="ARBA" id="ARBA00022801"/>
    </source>
</evidence>
<evidence type="ECO:0000256" key="2">
    <source>
        <dbReference type="ARBA" id="ARBA00012255"/>
    </source>
</evidence>
<feature type="binding site" evidence="12">
    <location>
        <position position="449"/>
    </location>
    <ligand>
        <name>Mg(2+)</name>
        <dbReference type="ChEBI" id="CHEBI:18420"/>
        <label>1</label>
    </ligand>
</feature>